<comment type="caution">
    <text evidence="2">The sequence shown here is derived from an EMBL/GenBank/DDBJ whole genome shotgun (WGS) entry which is preliminary data.</text>
</comment>
<reference evidence="2 3" key="1">
    <citation type="submission" date="2021-01" db="EMBL/GenBank/DDBJ databases">
        <title>Streptomyces acididurans sp. nov., isolated from a peat swamp forest soil.</title>
        <authorList>
            <person name="Chantavorakit T."/>
            <person name="Duangmal K."/>
        </authorList>
    </citation>
    <scope>NUCLEOTIDE SEQUENCE [LARGE SCALE GENOMIC DNA]</scope>
    <source>
        <strain evidence="2 3">KK5PA1</strain>
    </source>
</reference>
<feature type="region of interest" description="Disordered" evidence="1">
    <location>
        <begin position="57"/>
        <end position="86"/>
    </location>
</feature>
<evidence type="ECO:0000313" key="2">
    <source>
        <dbReference type="EMBL" id="MBM9504003.1"/>
    </source>
</evidence>
<dbReference type="EMBL" id="JADKYB010000002">
    <property type="protein sequence ID" value="MBM9504003.1"/>
    <property type="molecule type" value="Genomic_DNA"/>
</dbReference>
<gene>
    <name evidence="2" type="ORF">ITX44_05515</name>
</gene>
<protein>
    <submittedName>
        <fullName evidence="2">Uncharacterized protein</fullName>
    </submittedName>
</protein>
<sequence>MTERTTVEWGTAGQGAAGEAVAGQARAAGMDRAFNPWRYDADGSAAAVVSGGTVRGASALTGPDGTGGGPDSDTGGGTGGVPGGPLRIRYPALERAADTYPLYDRLSRALREVDEATDIAIGALKAEKFSLAGALDTARTSWSERGEHLTSAFSTLQSNLYAGARGQRLTDDNVEQAMADVATYDI</sequence>
<dbReference type="Proteomes" id="UP000749040">
    <property type="component" value="Unassembled WGS sequence"/>
</dbReference>
<accession>A0ABS2TKZ4</accession>
<proteinExistence type="predicted"/>
<evidence type="ECO:0000313" key="3">
    <source>
        <dbReference type="Proteomes" id="UP000749040"/>
    </source>
</evidence>
<name>A0ABS2TKZ4_9ACTN</name>
<organism evidence="2 3">
    <name type="scientific">Actinacidiphila acididurans</name>
    <dbReference type="NCBI Taxonomy" id="2784346"/>
    <lineage>
        <taxon>Bacteria</taxon>
        <taxon>Bacillati</taxon>
        <taxon>Actinomycetota</taxon>
        <taxon>Actinomycetes</taxon>
        <taxon>Kitasatosporales</taxon>
        <taxon>Streptomycetaceae</taxon>
        <taxon>Actinacidiphila</taxon>
    </lineage>
</organism>
<keyword evidence="3" id="KW-1185">Reference proteome</keyword>
<evidence type="ECO:0000256" key="1">
    <source>
        <dbReference type="SAM" id="MobiDB-lite"/>
    </source>
</evidence>
<dbReference type="RefSeq" id="WP_205355825.1">
    <property type="nucleotide sequence ID" value="NZ_JADKYB010000002.1"/>
</dbReference>
<feature type="compositionally biased region" description="Gly residues" evidence="1">
    <location>
        <begin position="64"/>
        <end position="83"/>
    </location>
</feature>